<dbReference type="KEGG" id="pbl:PAAG_12631"/>
<gene>
    <name evidence="2" type="ORF">PAAG_12631</name>
</gene>
<dbReference type="EMBL" id="KN294036">
    <property type="protein sequence ID" value="KGQ00698.1"/>
    <property type="molecule type" value="Genomic_DNA"/>
</dbReference>
<feature type="compositionally biased region" description="Polar residues" evidence="1">
    <location>
        <begin position="13"/>
        <end position="23"/>
    </location>
</feature>
<name>A0A0A2UZP9_PARBA</name>
<reference evidence="2 3" key="1">
    <citation type="journal article" date="2011" name="PLoS Genet.">
        <title>Comparative genomic analysis of human fungal pathogens causing paracoccidioidomycosis.</title>
        <authorList>
            <person name="Desjardins C.A."/>
            <person name="Champion M.D."/>
            <person name="Holder J.W."/>
            <person name="Muszewska A."/>
            <person name="Goldberg J."/>
            <person name="Bailao A.M."/>
            <person name="Brigido M.M."/>
            <person name="Ferreira M.E."/>
            <person name="Garcia A.M."/>
            <person name="Grynberg M."/>
            <person name="Gujja S."/>
            <person name="Heiman D.I."/>
            <person name="Henn M.R."/>
            <person name="Kodira C.D."/>
            <person name="Leon-Narvaez H."/>
            <person name="Longo L.V."/>
            <person name="Ma L.J."/>
            <person name="Malavazi I."/>
            <person name="Matsuo A.L."/>
            <person name="Morais F.V."/>
            <person name="Pereira M."/>
            <person name="Rodriguez-Brito S."/>
            <person name="Sakthikumar S."/>
            <person name="Salem-Izacc S.M."/>
            <person name="Sykes S.M."/>
            <person name="Teixeira M.M."/>
            <person name="Vallejo M.C."/>
            <person name="Walter M.E."/>
            <person name="Yandava C."/>
            <person name="Young S."/>
            <person name="Zeng Q."/>
            <person name="Zucker J."/>
            <person name="Felipe M.S."/>
            <person name="Goldman G.H."/>
            <person name="Haas B.J."/>
            <person name="McEwen J.G."/>
            <person name="Nino-Vega G."/>
            <person name="Puccia R."/>
            <person name="San-Blas G."/>
            <person name="Soares C.M."/>
            <person name="Birren B.W."/>
            <person name="Cuomo C.A."/>
        </authorList>
    </citation>
    <scope>NUCLEOTIDE SEQUENCE [LARGE SCALE GENOMIC DNA]</scope>
    <source>
        <strain evidence="3">ATCC MYA-826 / Pb01</strain>
    </source>
</reference>
<dbReference type="eggNOG" id="ENOG502T5F0">
    <property type="taxonomic scope" value="Eukaryota"/>
</dbReference>
<dbReference type="OrthoDB" id="10495467at2759"/>
<evidence type="ECO:0000256" key="1">
    <source>
        <dbReference type="SAM" id="MobiDB-lite"/>
    </source>
</evidence>
<dbReference type="HOGENOM" id="CLU_1355000_0_0_1"/>
<dbReference type="VEuPathDB" id="FungiDB:PAAG_12631"/>
<protein>
    <submittedName>
        <fullName evidence="2">Uncharacterized protein</fullName>
    </submittedName>
</protein>
<dbReference type="GeneID" id="26971219"/>
<accession>A0A0A2UZP9</accession>
<feature type="region of interest" description="Disordered" evidence="1">
    <location>
        <begin position="1"/>
        <end position="107"/>
    </location>
</feature>
<organism evidence="2 3">
    <name type="scientific">Paracoccidioides lutzii (strain ATCC MYA-826 / Pb01)</name>
    <name type="common">Paracoccidioides brasiliensis</name>
    <dbReference type="NCBI Taxonomy" id="502779"/>
    <lineage>
        <taxon>Eukaryota</taxon>
        <taxon>Fungi</taxon>
        <taxon>Dikarya</taxon>
        <taxon>Ascomycota</taxon>
        <taxon>Pezizomycotina</taxon>
        <taxon>Eurotiomycetes</taxon>
        <taxon>Eurotiomycetidae</taxon>
        <taxon>Onygenales</taxon>
        <taxon>Ajellomycetaceae</taxon>
        <taxon>Paracoccidioides</taxon>
    </lineage>
</organism>
<dbReference type="RefSeq" id="XP_015702281.1">
    <property type="nucleotide sequence ID" value="XM_015848097.1"/>
</dbReference>
<sequence length="202" mass="22137">MDRFQHLQKTPRLLTSTPGTTRKTAADRHATHECNIEPGFLRTTPLIRPELRTVESSPSSTPGNERDKLALSTRINTNRSWGRGPVSSSHDHCAPNIPSPPQLQTTQRQVCRHPSQIKINRGLGVAGSAETGYRAWIQGSTSNISRGANATIDTSRSLGEGGILRPHPSQISSQRFVAFLVISLRRRERGLVGSTYSRVSPA</sequence>
<evidence type="ECO:0000313" key="3">
    <source>
        <dbReference type="Proteomes" id="UP000002059"/>
    </source>
</evidence>
<keyword evidence="3" id="KW-1185">Reference proteome</keyword>
<proteinExistence type="predicted"/>
<evidence type="ECO:0000313" key="2">
    <source>
        <dbReference type="EMBL" id="KGQ00698.1"/>
    </source>
</evidence>
<feature type="compositionally biased region" description="Basic and acidic residues" evidence="1">
    <location>
        <begin position="24"/>
        <end position="35"/>
    </location>
</feature>
<dbReference type="AlphaFoldDB" id="A0A0A2UZP9"/>
<feature type="compositionally biased region" description="Polar residues" evidence="1">
    <location>
        <begin position="54"/>
        <end position="63"/>
    </location>
</feature>
<dbReference type="Proteomes" id="UP000002059">
    <property type="component" value="Partially assembled WGS sequence"/>
</dbReference>